<gene>
    <name evidence="10" type="ORF">NYP16_05840</name>
</gene>
<evidence type="ECO:0000256" key="2">
    <source>
        <dbReference type="ARBA" id="ARBA00001933"/>
    </source>
</evidence>
<dbReference type="GO" id="GO:0000287">
    <property type="term" value="F:magnesium ion binding"/>
    <property type="evidence" value="ECO:0007669"/>
    <property type="project" value="TreeGrafter"/>
</dbReference>
<evidence type="ECO:0000256" key="6">
    <source>
        <dbReference type="ARBA" id="ARBA00022842"/>
    </source>
</evidence>
<comment type="cofactor">
    <cofactor evidence="4">
        <name>Mg(2+)</name>
        <dbReference type="ChEBI" id="CHEBI:18420"/>
    </cofactor>
</comment>
<dbReference type="PROSITE" id="PS00165">
    <property type="entry name" value="DEHYDRATASE_SER_THR"/>
    <property type="match status" value="1"/>
</dbReference>
<dbReference type="PANTHER" id="PTHR43050:SF1">
    <property type="entry name" value="SERINE RACEMASE"/>
    <property type="match status" value="1"/>
</dbReference>
<sequence>MSFVPSFSDIESAVDIIKDVVIETPLVESAELNARMGGRILLKAENLQRTGSFKFRGAYYRLALMTAAERAAGVVACSSGNHAQGVAAAAAILGIPAVIVMPADAPRIKIDNTRAYGAEVVTFDRLTENREEIAGRIAAERGSLFVPPYDDPHVIVGQGTAGLELMRQAAAQNASPDSILVCCSGGGLAAGTALAAQGIDPDVSIYVAEPQGFDDTGRSLRAGERLRNPALGGSICDALMAPMPGAVTFPINRHVIAGGVAVSDDEVRTAMRYAFGTLKLVLEPGGAAAFAAVLAGRVETRDRTIGVVLSGGNVDPGLYAAILAGM</sequence>
<evidence type="ECO:0000313" key="10">
    <source>
        <dbReference type="EMBL" id="MDA5193474.1"/>
    </source>
</evidence>
<keyword evidence="8" id="KW-0456">Lyase</keyword>
<evidence type="ECO:0000256" key="7">
    <source>
        <dbReference type="ARBA" id="ARBA00022898"/>
    </source>
</evidence>
<comment type="cofactor">
    <cofactor evidence="3">
        <name>Mn(2+)</name>
        <dbReference type="ChEBI" id="CHEBI:29035"/>
    </cofactor>
</comment>
<keyword evidence="6" id="KW-0460">Magnesium</keyword>
<protein>
    <submittedName>
        <fullName evidence="10">Threonine/serine dehydratase</fullName>
    </submittedName>
</protein>
<name>A0A9X3Z706_9PROT</name>
<accession>A0A9X3Z706</accession>
<comment type="cofactor">
    <cofactor evidence="2">
        <name>pyridoxal 5'-phosphate</name>
        <dbReference type="ChEBI" id="CHEBI:597326"/>
    </cofactor>
</comment>
<reference evidence="10" key="2">
    <citation type="journal article" date="2023" name="Syst. Appl. Microbiol.">
        <title>Govania unica gen. nov., sp. nov., a rare biosphere bacterium that represents a novel family in the class Alphaproteobacteria.</title>
        <authorList>
            <person name="Vandamme P."/>
            <person name="Peeters C."/>
            <person name="Hettiarachchi A."/>
            <person name="Cnockaert M."/>
            <person name="Carlier A."/>
        </authorList>
    </citation>
    <scope>NUCLEOTIDE SEQUENCE</scope>
    <source>
        <strain evidence="10">LMG 31809</strain>
    </source>
</reference>
<dbReference type="GO" id="GO:0018114">
    <property type="term" value="F:threonine racemase activity"/>
    <property type="evidence" value="ECO:0007669"/>
    <property type="project" value="TreeGrafter"/>
</dbReference>
<keyword evidence="11" id="KW-1185">Reference proteome</keyword>
<dbReference type="GO" id="GO:0070179">
    <property type="term" value="P:D-serine biosynthetic process"/>
    <property type="evidence" value="ECO:0007669"/>
    <property type="project" value="TreeGrafter"/>
</dbReference>
<evidence type="ECO:0000259" key="9">
    <source>
        <dbReference type="Pfam" id="PF00291"/>
    </source>
</evidence>
<evidence type="ECO:0000256" key="4">
    <source>
        <dbReference type="ARBA" id="ARBA00001946"/>
    </source>
</evidence>
<dbReference type="GO" id="GO:0030170">
    <property type="term" value="F:pyridoxal phosphate binding"/>
    <property type="evidence" value="ECO:0007669"/>
    <property type="project" value="InterPro"/>
</dbReference>
<dbReference type="RefSeq" id="WP_274943176.1">
    <property type="nucleotide sequence ID" value="NZ_JANWOI010000002.1"/>
</dbReference>
<dbReference type="InterPro" id="IPR000634">
    <property type="entry name" value="Ser/Thr_deHydtase_PyrdxlP-BS"/>
</dbReference>
<dbReference type="Proteomes" id="UP001141619">
    <property type="component" value="Unassembled WGS sequence"/>
</dbReference>
<feature type="domain" description="Tryptophan synthase beta chain-like PALP" evidence="9">
    <location>
        <begin position="19"/>
        <end position="311"/>
    </location>
</feature>
<evidence type="ECO:0000256" key="8">
    <source>
        <dbReference type="ARBA" id="ARBA00023239"/>
    </source>
</evidence>
<keyword evidence="7" id="KW-0663">Pyridoxal phosphate</keyword>
<evidence type="ECO:0000256" key="1">
    <source>
        <dbReference type="ARBA" id="ARBA00001913"/>
    </source>
</evidence>
<evidence type="ECO:0000256" key="3">
    <source>
        <dbReference type="ARBA" id="ARBA00001936"/>
    </source>
</evidence>
<dbReference type="SUPFAM" id="SSF53686">
    <property type="entry name" value="Tryptophan synthase beta subunit-like PLP-dependent enzymes"/>
    <property type="match status" value="1"/>
</dbReference>
<dbReference type="PANTHER" id="PTHR43050">
    <property type="entry name" value="SERINE / THREONINE RACEMASE FAMILY MEMBER"/>
    <property type="match status" value="1"/>
</dbReference>
<comment type="cofactor">
    <cofactor evidence="1">
        <name>Ca(2+)</name>
        <dbReference type="ChEBI" id="CHEBI:29108"/>
    </cofactor>
</comment>
<comment type="caution">
    <text evidence="10">The sequence shown here is derived from an EMBL/GenBank/DDBJ whole genome shotgun (WGS) entry which is preliminary data.</text>
</comment>
<evidence type="ECO:0000313" key="11">
    <source>
        <dbReference type="Proteomes" id="UP001141619"/>
    </source>
</evidence>
<organism evidence="10 11">
    <name type="scientific">Govanella unica</name>
    <dbReference type="NCBI Taxonomy" id="2975056"/>
    <lineage>
        <taxon>Bacteria</taxon>
        <taxon>Pseudomonadati</taxon>
        <taxon>Pseudomonadota</taxon>
        <taxon>Alphaproteobacteria</taxon>
        <taxon>Emcibacterales</taxon>
        <taxon>Govanellaceae</taxon>
        <taxon>Govanella</taxon>
    </lineage>
</organism>
<dbReference type="GO" id="GO:0030378">
    <property type="term" value="F:serine racemase activity"/>
    <property type="evidence" value="ECO:0007669"/>
    <property type="project" value="TreeGrafter"/>
</dbReference>
<reference evidence="10" key="1">
    <citation type="submission" date="2022-08" db="EMBL/GenBank/DDBJ databases">
        <authorList>
            <person name="Vandamme P."/>
            <person name="Hettiarachchi A."/>
            <person name="Peeters C."/>
            <person name="Cnockaert M."/>
            <person name="Carlier A."/>
        </authorList>
    </citation>
    <scope>NUCLEOTIDE SEQUENCE</scope>
    <source>
        <strain evidence="10">LMG 31809</strain>
    </source>
</reference>
<dbReference type="CDD" id="cd01562">
    <property type="entry name" value="Thr-dehyd"/>
    <property type="match status" value="1"/>
</dbReference>
<dbReference type="Pfam" id="PF00291">
    <property type="entry name" value="PALP"/>
    <property type="match status" value="1"/>
</dbReference>
<comment type="similarity">
    <text evidence="5">Belongs to the serine/threonine dehydratase family.</text>
</comment>
<dbReference type="FunFam" id="3.40.50.1100:FF:000005">
    <property type="entry name" value="Threonine dehydratase catabolic"/>
    <property type="match status" value="1"/>
</dbReference>
<dbReference type="GO" id="GO:0005524">
    <property type="term" value="F:ATP binding"/>
    <property type="evidence" value="ECO:0007669"/>
    <property type="project" value="TreeGrafter"/>
</dbReference>
<dbReference type="InterPro" id="IPR001926">
    <property type="entry name" value="TrpB-like_PALP"/>
</dbReference>
<dbReference type="InterPro" id="IPR036052">
    <property type="entry name" value="TrpB-like_PALP_sf"/>
</dbReference>
<dbReference type="Gene3D" id="3.40.50.1100">
    <property type="match status" value="2"/>
</dbReference>
<dbReference type="EMBL" id="JANWOI010000002">
    <property type="protein sequence ID" value="MDA5193474.1"/>
    <property type="molecule type" value="Genomic_DNA"/>
</dbReference>
<dbReference type="AlphaFoldDB" id="A0A9X3Z706"/>
<dbReference type="GO" id="GO:0003941">
    <property type="term" value="F:L-serine ammonia-lyase activity"/>
    <property type="evidence" value="ECO:0007669"/>
    <property type="project" value="TreeGrafter"/>
</dbReference>
<evidence type="ECO:0000256" key="5">
    <source>
        <dbReference type="ARBA" id="ARBA00010869"/>
    </source>
</evidence>
<proteinExistence type="inferred from homology"/>